<dbReference type="InterPro" id="IPR036866">
    <property type="entry name" value="RibonucZ/Hydroxyglut_hydro"/>
</dbReference>
<gene>
    <name evidence="1" type="ORF">NYG85_10080</name>
</gene>
<evidence type="ECO:0000313" key="1">
    <source>
        <dbReference type="EMBL" id="MDL0089707.1"/>
    </source>
</evidence>
<evidence type="ECO:0000313" key="2">
    <source>
        <dbReference type="Proteomes" id="UP001173801"/>
    </source>
</evidence>
<organism evidence="1 2">
    <name type="scientific">Campylobacter gastrosuis</name>
    <dbReference type="NCBI Taxonomy" id="2974576"/>
    <lineage>
        <taxon>Bacteria</taxon>
        <taxon>Pseudomonadati</taxon>
        <taxon>Campylobacterota</taxon>
        <taxon>Epsilonproteobacteria</taxon>
        <taxon>Campylobacterales</taxon>
        <taxon>Campylobacteraceae</taxon>
        <taxon>Campylobacter</taxon>
    </lineage>
</organism>
<dbReference type="EMBL" id="JANURM010000018">
    <property type="protein sequence ID" value="MDL0089707.1"/>
    <property type="molecule type" value="Genomic_DNA"/>
</dbReference>
<accession>A0ABT7HS21</accession>
<protein>
    <submittedName>
        <fullName evidence="1">MBL fold metallo-hydrolase</fullName>
    </submittedName>
</protein>
<keyword evidence="2" id="KW-1185">Reference proteome</keyword>
<comment type="caution">
    <text evidence="1">The sequence shown here is derived from an EMBL/GenBank/DDBJ whole genome shotgun (WGS) entry which is preliminary data.</text>
</comment>
<reference evidence="1" key="1">
    <citation type="submission" date="2022-08" db="EMBL/GenBank/DDBJ databases">
        <authorList>
            <person name="Wang H."/>
        </authorList>
    </citation>
    <scope>NUCLEOTIDE SEQUENCE</scope>
    <source>
        <strain evidence="1">PS10</strain>
    </source>
</reference>
<dbReference type="SUPFAM" id="SSF56281">
    <property type="entry name" value="Metallo-hydrolase/oxidoreductase"/>
    <property type="match status" value="1"/>
</dbReference>
<dbReference type="Proteomes" id="UP001173801">
    <property type="component" value="Unassembled WGS sequence"/>
</dbReference>
<proteinExistence type="predicted"/>
<dbReference type="Gene3D" id="3.60.15.10">
    <property type="entry name" value="Ribonuclease Z/Hydroxyacylglutathione hydrolase-like"/>
    <property type="match status" value="1"/>
</dbReference>
<sequence length="76" mass="8705">MKALKFSLANPLVKLPIGVNEIYKGIDIVVVTHAHLDHWDDEAVRVLPKDIKILTQNESDKSRCLKTLKQCQKLRQ</sequence>
<reference evidence="1" key="2">
    <citation type="journal article" date="2023" name="Microorganisms">
        <title>Isolation and Genomic Characteristics of Cat-Borne Campylobacter felis sp. nov. and Sheep-Borne Campylobacter ovis sp. nov.</title>
        <authorList>
            <person name="Wang H."/>
            <person name="Li Y."/>
            <person name="Gu Y."/>
            <person name="Zhou G."/>
            <person name="Chen X."/>
            <person name="Zhang X."/>
            <person name="Shao Z."/>
            <person name="Zhang J."/>
            <person name="Zhang M."/>
        </authorList>
    </citation>
    <scope>NUCLEOTIDE SEQUENCE</scope>
    <source>
        <strain evidence="1">PS10</strain>
    </source>
</reference>
<dbReference type="RefSeq" id="WP_284938429.1">
    <property type="nucleotide sequence ID" value="NZ_JANURM010000018.1"/>
</dbReference>
<name>A0ABT7HS21_9BACT</name>